<proteinExistence type="predicted"/>
<gene>
    <name evidence="1" type="ORF">SCUD_LOCUS3190</name>
</gene>
<sequence>MLCYTILIENLIKKAKIILPWKVLDVYMKINYHVFNLETANEHMILHKDEDDQVNVETTLVDEEEGEYKIINRGETVMEDKEEQQRFNASISINDEFISMENELLSLQLNDSFCVNNTNCLSQKSFQRKLIIRNTLSSNNVNDESGNIPDIKNFNGSSSIILTDQTIETTKALQSSESITPLLSSRFETSVGVSEIDQTELLSQILLEIIIAERDVTESAESIKLKSPILSRTIALNTGVIWTIPIKLVYN</sequence>
<dbReference type="EMBL" id="UZAK01003502">
    <property type="protein sequence ID" value="VDO80067.1"/>
    <property type="molecule type" value="Genomic_DNA"/>
</dbReference>
<evidence type="ECO:0000313" key="3">
    <source>
        <dbReference type="WBParaSite" id="SCUD_0000319001-mRNA-1"/>
    </source>
</evidence>
<dbReference type="Proteomes" id="UP000279833">
    <property type="component" value="Unassembled WGS sequence"/>
</dbReference>
<dbReference type="STRING" id="6186.A0A183JKG0"/>
<accession>A0A183JKG0</accession>
<dbReference type="AlphaFoldDB" id="A0A183JKG0"/>
<dbReference type="WBParaSite" id="SCUD_0000319001-mRNA-1">
    <property type="protein sequence ID" value="SCUD_0000319001-mRNA-1"/>
    <property type="gene ID" value="SCUD_0000319001"/>
</dbReference>
<evidence type="ECO:0000313" key="1">
    <source>
        <dbReference type="EMBL" id="VDO80067.1"/>
    </source>
</evidence>
<organism evidence="3">
    <name type="scientific">Schistosoma curassoni</name>
    <dbReference type="NCBI Taxonomy" id="6186"/>
    <lineage>
        <taxon>Eukaryota</taxon>
        <taxon>Metazoa</taxon>
        <taxon>Spiralia</taxon>
        <taxon>Lophotrochozoa</taxon>
        <taxon>Platyhelminthes</taxon>
        <taxon>Trematoda</taxon>
        <taxon>Digenea</taxon>
        <taxon>Strigeidida</taxon>
        <taxon>Schistosomatoidea</taxon>
        <taxon>Schistosomatidae</taxon>
        <taxon>Schistosoma</taxon>
    </lineage>
</organism>
<keyword evidence="2" id="KW-1185">Reference proteome</keyword>
<reference evidence="1 2" key="2">
    <citation type="submission" date="2018-11" db="EMBL/GenBank/DDBJ databases">
        <authorList>
            <consortium name="Pathogen Informatics"/>
        </authorList>
    </citation>
    <scope>NUCLEOTIDE SEQUENCE [LARGE SCALE GENOMIC DNA]</scope>
    <source>
        <strain evidence="1">Dakar</strain>
        <strain evidence="2">Dakar, Senegal</strain>
    </source>
</reference>
<name>A0A183JKG0_9TREM</name>
<protein>
    <submittedName>
        <fullName evidence="1 3">Uncharacterized protein</fullName>
    </submittedName>
</protein>
<evidence type="ECO:0000313" key="2">
    <source>
        <dbReference type="Proteomes" id="UP000279833"/>
    </source>
</evidence>
<reference evidence="3" key="1">
    <citation type="submission" date="2016-06" db="UniProtKB">
        <authorList>
            <consortium name="WormBaseParasite"/>
        </authorList>
    </citation>
    <scope>IDENTIFICATION</scope>
</reference>